<dbReference type="InterPro" id="IPR039264">
    <property type="entry name" value="TehA"/>
</dbReference>
<evidence type="ECO:0000256" key="2">
    <source>
        <dbReference type="ARBA" id="ARBA00022692"/>
    </source>
</evidence>
<dbReference type="PANTHER" id="PTHR37955">
    <property type="entry name" value="TELLURITE RESISTANCE PROTEIN TEHA"/>
    <property type="match status" value="1"/>
</dbReference>
<dbReference type="AlphaFoldDB" id="A0A2G9CID7"/>
<evidence type="ECO:0000313" key="7">
    <source>
        <dbReference type="Proteomes" id="UP000231501"/>
    </source>
</evidence>
<comment type="subcellular location">
    <subcellularLocation>
        <location evidence="1">Membrane</location>
        <topology evidence="1">Multi-pass membrane protein</topology>
    </subcellularLocation>
</comment>
<feature type="transmembrane region" description="Helical" evidence="5">
    <location>
        <begin position="253"/>
        <end position="273"/>
    </location>
</feature>
<dbReference type="PANTHER" id="PTHR37955:SF1">
    <property type="entry name" value="DEP DOMAIN-CONTAINING PROTEIN"/>
    <property type="match status" value="1"/>
</dbReference>
<feature type="transmembrane region" description="Helical" evidence="5">
    <location>
        <begin position="200"/>
        <end position="218"/>
    </location>
</feature>
<keyword evidence="3 5" id="KW-1133">Transmembrane helix</keyword>
<dbReference type="Pfam" id="PF03595">
    <property type="entry name" value="SLAC1"/>
    <property type="match status" value="1"/>
</dbReference>
<feature type="transmembrane region" description="Helical" evidence="5">
    <location>
        <begin position="103"/>
        <end position="120"/>
    </location>
</feature>
<feature type="transmembrane region" description="Helical" evidence="5">
    <location>
        <begin position="224"/>
        <end position="241"/>
    </location>
</feature>
<organism evidence="6 7">
    <name type="scientific">Roseateles chitinivorans</name>
    <dbReference type="NCBI Taxonomy" id="2917965"/>
    <lineage>
        <taxon>Bacteria</taxon>
        <taxon>Pseudomonadati</taxon>
        <taxon>Pseudomonadota</taxon>
        <taxon>Betaproteobacteria</taxon>
        <taxon>Burkholderiales</taxon>
        <taxon>Sphaerotilaceae</taxon>
        <taxon>Roseateles</taxon>
    </lineage>
</organism>
<keyword evidence="4 5" id="KW-0472">Membrane</keyword>
<accession>A0A2G9CID7</accession>
<evidence type="ECO:0000256" key="4">
    <source>
        <dbReference type="ARBA" id="ARBA00023136"/>
    </source>
</evidence>
<evidence type="ECO:0000256" key="1">
    <source>
        <dbReference type="ARBA" id="ARBA00004141"/>
    </source>
</evidence>
<feature type="transmembrane region" description="Helical" evidence="5">
    <location>
        <begin position="77"/>
        <end position="97"/>
    </location>
</feature>
<dbReference type="NCBIfam" id="NF008032">
    <property type="entry name" value="PRK10764.1"/>
    <property type="match status" value="1"/>
</dbReference>
<keyword evidence="2 5" id="KW-0812">Transmembrane</keyword>
<dbReference type="OrthoDB" id="309023at2"/>
<feature type="transmembrane region" description="Helical" evidence="5">
    <location>
        <begin position="166"/>
        <end position="188"/>
    </location>
</feature>
<dbReference type="Proteomes" id="UP000231501">
    <property type="component" value="Unassembled WGS sequence"/>
</dbReference>
<proteinExistence type="predicted"/>
<feature type="transmembrane region" description="Helical" evidence="5">
    <location>
        <begin position="285"/>
        <end position="308"/>
    </location>
</feature>
<evidence type="ECO:0000313" key="6">
    <source>
        <dbReference type="EMBL" id="PIM55269.1"/>
    </source>
</evidence>
<dbReference type="InterPro" id="IPR004695">
    <property type="entry name" value="SLAC1/Mae1/Ssu1/TehA"/>
</dbReference>
<feature type="transmembrane region" description="Helical" evidence="5">
    <location>
        <begin position="140"/>
        <end position="160"/>
    </location>
</feature>
<feature type="transmembrane region" description="Helical" evidence="5">
    <location>
        <begin position="35"/>
        <end position="56"/>
    </location>
</feature>
<name>A0A2G9CID7_9BURK</name>
<dbReference type="CDD" id="cd09324">
    <property type="entry name" value="TDT_TehA"/>
    <property type="match status" value="1"/>
</dbReference>
<dbReference type="InterPro" id="IPR038665">
    <property type="entry name" value="Voltage-dep_anion_channel_sf"/>
</dbReference>
<feature type="transmembrane region" description="Helical" evidence="5">
    <location>
        <begin position="12"/>
        <end position="29"/>
    </location>
</feature>
<dbReference type="GO" id="GO:0046583">
    <property type="term" value="F:monoatomic cation efflux transmembrane transporter activity"/>
    <property type="evidence" value="ECO:0007669"/>
    <property type="project" value="TreeGrafter"/>
</dbReference>
<dbReference type="RefSeq" id="WP_099859459.1">
    <property type="nucleotide sequence ID" value="NZ_PEOG01000001.1"/>
</dbReference>
<evidence type="ECO:0000256" key="5">
    <source>
        <dbReference type="SAM" id="Phobius"/>
    </source>
</evidence>
<keyword evidence="7" id="KW-1185">Reference proteome</keyword>
<dbReference type="Gene3D" id="1.50.10.150">
    <property type="entry name" value="Voltage-dependent anion channel"/>
    <property type="match status" value="1"/>
</dbReference>
<comment type="caution">
    <text evidence="6">The sequence shown here is derived from an EMBL/GenBank/DDBJ whole genome shotgun (WGS) entry which is preliminary data.</text>
</comment>
<dbReference type="EMBL" id="PEOG01000001">
    <property type="protein sequence ID" value="PIM55269.1"/>
    <property type="molecule type" value="Genomic_DNA"/>
</dbReference>
<dbReference type="InterPro" id="IPR052951">
    <property type="entry name" value="Tellurite_res_ion_channel"/>
</dbReference>
<sequence>MNASRWAVPASYFSMVLGLTGLGNGWRVAARLWGMPAWIGESVMAVAVGVWAVLLVRFAIKWIAVRDEARAEAAHPILCCFIALVPVATMLAGIGVLPHAHGPGAVLIVAGAAASLLFGLWRHGGQWRGGRDDKATTPVLYLPTVGANLVSAIAMSALGWPSWGQLFFGAGVLAWIVQESIILSRLLTVDPLPPLLRPTVGIQMAPPAVALLAYAAVTVGPPDLIARMLLGYAIVQALMVLRLMPWIRQPFTLSYWAFTFGATAISTGTMRFAERGHDPVFATLAPVLFAMSNLVIAGLSIASVLWALRAKRAAAAASAPVAPAAG</sequence>
<evidence type="ECO:0000256" key="3">
    <source>
        <dbReference type="ARBA" id="ARBA00022989"/>
    </source>
</evidence>
<gene>
    <name evidence="6" type="ORF">CS062_00090</name>
</gene>
<protein>
    <submittedName>
        <fullName evidence="6">Dicarboxylate transporter/tellurite-resistance protein TehA</fullName>
    </submittedName>
</protein>
<reference evidence="6 7" key="1">
    <citation type="submission" date="2017-11" db="EMBL/GenBank/DDBJ databases">
        <title>Draft genome sequence of Mitsuaria sp. HWN-4.</title>
        <authorList>
            <person name="Gundlapally S.R."/>
        </authorList>
    </citation>
    <scope>NUCLEOTIDE SEQUENCE [LARGE SCALE GENOMIC DNA]</scope>
    <source>
        <strain evidence="6 7">HWN-4</strain>
    </source>
</reference>
<dbReference type="GO" id="GO:0005886">
    <property type="term" value="C:plasma membrane"/>
    <property type="evidence" value="ECO:0007669"/>
    <property type="project" value="TreeGrafter"/>
</dbReference>